<evidence type="ECO:0000256" key="4">
    <source>
        <dbReference type="ARBA" id="ARBA00022496"/>
    </source>
</evidence>
<dbReference type="RefSeq" id="WP_369058738.1">
    <property type="nucleotide sequence ID" value="NZ_CP158375.1"/>
</dbReference>
<dbReference type="PROSITE" id="PS52016">
    <property type="entry name" value="TONB_DEPENDENT_REC_3"/>
    <property type="match status" value="1"/>
</dbReference>
<evidence type="ECO:0000259" key="16">
    <source>
        <dbReference type="Pfam" id="PF07715"/>
    </source>
</evidence>
<dbReference type="AlphaFoldDB" id="A0AB39KQF7"/>
<dbReference type="InterPro" id="IPR039426">
    <property type="entry name" value="TonB-dep_rcpt-like"/>
</dbReference>
<evidence type="ECO:0000259" key="15">
    <source>
        <dbReference type="Pfam" id="PF00593"/>
    </source>
</evidence>
<dbReference type="Gene3D" id="2.40.170.20">
    <property type="entry name" value="TonB-dependent receptor, beta-barrel domain"/>
    <property type="match status" value="1"/>
</dbReference>
<evidence type="ECO:0000256" key="9">
    <source>
        <dbReference type="ARBA" id="ARBA00023136"/>
    </source>
</evidence>
<evidence type="ECO:0000256" key="2">
    <source>
        <dbReference type="ARBA" id="ARBA00022448"/>
    </source>
</evidence>
<dbReference type="InterPro" id="IPR010916">
    <property type="entry name" value="TonB_box_CS"/>
</dbReference>
<protein>
    <submittedName>
        <fullName evidence="17">TonB-dependent receptor</fullName>
    </submittedName>
</protein>
<evidence type="ECO:0000256" key="6">
    <source>
        <dbReference type="ARBA" id="ARBA00023004"/>
    </source>
</evidence>
<feature type="chain" id="PRO_5044251855" evidence="14">
    <location>
        <begin position="27"/>
        <end position="801"/>
    </location>
</feature>
<evidence type="ECO:0000256" key="14">
    <source>
        <dbReference type="SAM" id="SignalP"/>
    </source>
</evidence>
<keyword evidence="10 11" id="KW-0998">Cell outer membrane</keyword>
<keyword evidence="7" id="KW-0406">Ion transport</keyword>
<keyword evidence="6" id="KW-0408">Iron</keyword>
<dbReference type="Pfam" id="PF00593">
    <property type="entry name" value="TonB_dep_Rec_b-barrel"/>
    <property type="match status" value="1"/>
</dbReference>
<keyword evidence="5 11" id="KW-0812">Transmembrane</keyword>
<gene>
    <name evidence="17" type="ORF">ABOZ73_13940</name>
</gene>
<keyword evidence="8 12" id="KW-0798">TonB box</keyword>
<keyword evidence="9 11" id="KW-0472">Membrane</keyword>
<dbReference type="PROSITE" id="PS00430">
    <property type="entry name" value="TONB_DEPENDENT_REC_1"/>
    <property type="match status" value="1"/>
</dbReference>
<evidence type="ECO:0000256" key="11">
    <source>
        <dbReference type="PROSITE-ProRule" id="PRU01360"/>
    </source>
</evidence>
<reference evidence="17" key="1">
    <citation type="submission" date="2024-06" db="EMBL/GenBank/DDBJ databases">
        <title>Caulobacter inopinatus, sp. nov.</title>
        <authorList>
            <person name="Donachie S.P."/>
        </authorList>
    </citation>
    <scope>NUCLEOTIDE SEQUENCE</scope>
    <source>
        <strain evidence="17">73W</strain>
    </source>
</reference>
<comment type="similarity">
    <text evidence="11 13">Belongs to the TonB-dependent receptor family.</text>
</comment>
<dbReference type="InterPro" id="IPR012910">
    <property type="entry name" value="Plug_dom"/>
</dbReference>
<evidence type="ECO:0000256" key="7">
    <source>
        <dbReference type="ARBA" id="ARBA00023065"/>
    </source>
</evidence>
<feature type="short sequence motif" description="TonB box" evidence="12">
    <location>
        <begin position="35"/>
        <end position="41"/>
    </location>
</feature>
<dbReference type="CDD" id="cd01347">
    <property type="entry name" value="ligand_gated_channel"/>
    <property type="match status" value="1"/>
</dbReference>
<evidence type="ECO:0000256" key="5">
    <source>
        <dbReference type="ARBA" id="ARBA00022692"/>
    </source>
</evidence>
<dbReference type="SUPFAM" id="SSF56935">
    <property type="entry name" value="Porins"/>
    <property type="match status" value="1"/>
</dbReference>
<keyword evidence="3 11" id="KW-1134">Transmembrane beta strand</keyword>
<dbReference type="InterPro" id="IPR036942">
    <property type="entry name" value="Beta-barrel_TonB_sf"/>
</dbReference>
<evidence type="ECO:0000256" key="13">
    <source>
        <dbReference type="RuleBase" id="RU003357"/>
    </source>
</evidence>
<evidence type="ECO:0000256" key="8">
    <source>
        <dbReference type="ARBA" id="ARBA00023077"/>
    </source>
</evidence>
<evidence type="ECO:0000256" key="12">
    <source>
        <dbReference type="PROSITE-ProRule" id="PRU10143"/>
    </source>
</evidence>
<accession>A0AB39KQF7</accession>
<name>A0AB39KQF7_9CAUL</name>
<keyword evidence="4" id="KW-0410">Iron transport</keyword>
<feature type="domain" description="TonB-dependent receptor-like beta-barrel" evidence="15">
    <location>
        <begin position="282"/>
        <end position="764"/>
    </location>
</feature>
<dbReference type="GO" id="GO:0006826">
    <property type="term" value="P:iron ion transport"/>
    <property type="evidence" value="ECO:0007669"/>
    <property type="project" value="UniProtKB-KW"/>
</dbReference>
<dbReference type="PANTHER" id="PTHR32552:SF81">
    <property type="entry name" value="TONB-DEPENDENT OUTER MEMBRANE RECEPTOR"/>
    <property type="match status" value="1"/>
</dbReference>
<dbReference type="InterPro" id="IPR000531">
    <property type="entry name" value="Beta-barrel_TonB"/>
</dbReference>
<evidence type="ECO:0000256" key="10">
    <source>
        <dbReference type="ARBA" id="ARBA00023237"/>
    </source>
</evidence>
<evidence type="ECO:0000256" key="1">
    <source>
        <dbReference type="ARBA" id="ARBA00004571"/>
    </source>
</evidence>
<dbReference type="PANTHER" id="PTHR32552">
    <property type="entry name" value="FERRICHROME IRON RECEPTOR-RELATED"/>
    <property type="match status" value="1"/>
</dbReference>
<dbReference type="EMBL" id="CP158375">
    <property type="protein sequence ID" value="XDO95889.1"/>
    <property type="molecule type" value="Genomic_DNA"/>
</dbReference>
<keyword evidence="14" id="KW-0732">Signal</keyword>
<evidence type="ECO:0000313" key="17">
    <source>
        <dbReference type="EMBL" id="XDO95889.1"/>
    </source>
</evidence>
<feature type="domain" description="TonB-dependent receptor plug" evidence="16">
    <location>
        <begin position="47"/>
        <end position="155"/>
    </location>
</feature>
<dbReference type="Pfam" id="PF07715">
    <property type="entry name" value="Plug"/>
    <property type="match status" value="1"/>
</dbReference>
<sequence>MHFTQFIRRSASVLVLASAAAGAAHAQDASPTINSIIVTAQKREQNLQDVPIVVTALPQQLLQDAGVRDIKDLQILTPGLNVASTSNETNTTVRIRGVGTVGDNPGLESSVLVTIDGVYRPRNGVAFNDLGELERIEVLKGPQGTLFGKNTSAGVINIITKAPEFVFGAEAEATFGNYGTKGGSAAVTGAIIEDKLAGRLFAAVRKRDGFYDIVTGQGPRTNREDGNQDYYTLRGQLLFTPNDDVDVRIIADYTKRDESCCVGVQIVNGATAPIVNALGGGNALANPPRPFDRTSYANRPTDQEIEDMGASMEVNWDLEGLGGATITSITAGRNWKTNNGQDIDFTTMDLAYRTPDWSTEFGQFSQELRLAGRTERLDWQVGMFYARETLDQYTPFVFGRQYETYLSLLLSSGTNPNLVSLLTGLPAGTAFTPGAGARDTYKQKSNSLAFFTNNTLKLTDAFDITLGLRYTREEKDLSTRYTNAPGTNGCAAALSRVPIIAGAVGAANAATVLGNICLPWTDPGFNNRGTQQAREEDELTGTIKASYRWNEDVMTYASYARGYKAGGFNLDRARIGLGVVNPDTAFPEETVNSYELGVKTSWLNRTLSLNAAAFHQEFQGFQLNAFTGTSYIVTSIPKVKSVGVDTDLLWFTPLKGLTLQGGVTYAVTEYGQFTPGAGVSPRLPGARLSFAPLWSGSMAASYSHDLGDTLELRTSLSGKYSSMFNTGSDLHPAKEQDAFWLVNARIAIGTQDERWTAELWAQNLLDEEYLQVGYDAPLQSGGFDAFLGAPRTYGVTLRAKF</sequence>
<proteinExistence type="inferred from homology"/>
<keyword evidence="2 11" id="KW-0813">Transport</keyword>
<feature type="signal peptide" evidence="14">
    <location>
        <begin position="1"/>
        <end position="26"/>
    </location>
</feature>
<evidence type="ECO:0000256" key="3">
    <source>
        <dbReference type="ARBA" id="ARBA00022452"/>
    </source>
</evidence>
<comment type="subcellular location">
    <subcellularLocation>
        <location evidence="1 11">Cell outer membrane</location>
        <topology evidence="1 11">Multi-pass membrane protein</topology>
    </subcellularLocation>
</comment>
<keyword evidence="17" id="KW-0675">Receptor</keyword>
<organism evidence="17">
    <name type="scientific">Caulobacter sp. 73W</name>
    <dbReference type="NCBI Taxonomy" id="3161137"/>
    <lineage>
        <taxon>Bacteria</taxon>
        <taxon>Pseudomonadati</taxon>
        <taxon>Pseudomonadota</taxon>
        <taxon>Alphaproteobacteria</taxon>
        <taxon>Caulobacterales</taxon>
        <taxon>Caulobacteraceae</taxon>
        <taxon>Caulobacter</taxon>
    </lineage>
</organism>
<dbReference type="GO" id="GO:0009279">
    <property type="term" value="C:cell outer membrane"/>
    <property type="evidence" value="ECO:0007669"/>
    <property type="project" value="UniProtKB-SubCell"/>
</dbReference>